<name>A0A377Q9I5_9NEIS</name>
<accession>A0A377Q9I5</accession>
<keyword evidence="5" id="KW-1185">Reference proteome</keyword>
<keyword evidence="1" id="KW-1133">Transmembrane helix</keyword>
<dbReference type="EMBL" id="SMBT01000018">
    <property type="protein sequence ID" value="TCU81884.1"/>
    <property type="molecule type" value="Genomic_DNA"/>
</dbReference>
<evidence type="ECO:0000313" key="4">
    <source>
        <dbReference type="Proteomes" id="UP000255108"/>
    </source>
</evidence>
<gene>
    <name evidence="3" type="ORF">EV682_1185</name>
    <name evidence="2" type="ORF">NCTC11159_02657</name>
</gene>
<reference evidence="3 5" key="2">
    <citation type="submission" date="2019-03" db="EMBL/GenBank/DDBJ databases">
        <title>Genomic Encyclopedia of Type Strains, Phase IV (KMG-IV): sequencing the most valuable type-strain genomes for metagenomic binning, comparative biology and taxonomic classification.</title>
        <authorList>
            <person name="Goeker M."/>
        </authorList>
    </citation>
    <scope>NUCLEOTIDE SEQUENCE [LARGE SCALE GENOMIC DNA]</scope>
    <source>
        <strain evidence="3 5">DSM 3764</strain>
    </source>
</reference>
<evidence type="ECO:0000256" key="1">
    <source>
        <dbReference type="SAM" id="Phobius"/>
    </source>
</evidence>
<reference evidence="2 4" key="1">
    <citation type="submission" date="2018-06" db="EMBL/GenBank/DDBJ databases">
        <authorList>
            <consortium name="Pathogen Informatics"/>
            <person name="Doyle S."/>
        </authorList>
    </citation>
    <scope>NUCLEOTIDE SEQUENCE [LARGE SCALE GENOMIC DNA]</scope>
    <source>
        <strain evidence="2 4">NCTC11159</strain>
    </source>
</reference>
<keyword evidence="1" id="KW-0472">Membrane</keyword>
<dbReference type="AlphaFoldDB" id="A0A377Q9I5"/>
<evidence type="ECO:0000313" key="3">
    <source>
        <dbReference type="EMBL" id="TCU81884.1"/>
    </source>
</evidence>
<dbReference type="Proteomes" id="UP000295794">
    <property type="component" value="Unassembled WGS sequence"/>
</dbReference>
<keyword evidence="1" id="KW-0812">Transmembrane</keyword>
<evidence type="ECO:0000313" key="2">
    <source>
        <dbReference type="EMBL" id="STQ91583.1"/>
    </source>
</evidence>
<organism evidence="2 4">
    <name type="scientific">Iodobacter fluviatilis</name>
    <dbReference type="NCBI Taxonomy" id="537"/>
    <lineage>
        <taxon>Bacteria</taxon>
        <taxon>Pseudomonadati</taxon>
        <taxon>Pseudomonadota</taxon>
        <taxon>Betaproteobacteria</taxon>
        <taxon>Neisseriales</taxon>
        <taxon>Chitinibacteraceae</taxon>
        <taxon>Iodobacter</taxon>
    </lineage>
</organism>
<dbReference type="Proteomes" id="UP000255108">
    <property type="component" value="Unassembled WGS sequence"/>
</dbReference>
<feature type="transmembrane region" description="Helical" evidence="1">
    <location>
        <begin position="33"/>
        <end position="56"/>
    </location>
</feature>
<proteinExistence type="predicted"/>
<protein>
    <submittedName>
        <fullName evidence="2">Uncharacterized protein</fullName>
    </submittedName>
</protein>
<dbReference type="EMBL" id="UGHR01000001">
    <property type="protein sequence ID" value="STQ91583.1"/>
    <property type="molecule type" value="Genomic_DNA"/>
</dbReference>
<sequence>MTLMPVIIEITLLDFEHASKSQFKLCDWLLNRFTLACTSLFGVILVGLLIGITICIKYLKGNELQDWLGRCRWGVKKKEDRYKTIEEEIKQFDLAKA</sequence>
<evidence type="ECO:0000313" key="5">
    <source>
        <dbReference type="Proteomes" id="UP000295794"/>
    </source>
</evidence>